<dbReference type="SUPFAM" id="SSF100950">
    <property type="entry name" value="NagB/RpiA/CoA transferase-like"/>
    <property type="match status" value="1"/>
</dbReference>
<evidence type="ECO:0000313" key="6">
    <source>
        <dbReference type="Proteomes" id="UP001304683"/>
    </source>
</evidence>
<dbReference type="Proteomes" id="UP001304683">
    <property type="component" value="Chromosome"/>
</dbReference>
<evidence type="ECO:0000313" key="5">
    <source>
        <dbReference type="EMBL" id="WPD18741.1"/>
    </source>
</evidence>
<keyword evidence="6" id="KW-1185">Reference proteome</keyword>
<dbReference type="InterPro" id="IPR036390">
    <property type="entry name" value="WH_DNA-bd_sf"/>
</dbReference>
<dbReference type="PROSITE" id="PS51000">
    <property type="entry name" value="HTH_DEOR_2"/>
    <property type="match status" value="1"/>
</dbReference>
<dbReference type="SMART" id="SM00420">
    <property type="entry name" value="HTH_DEOR"/>
    <property type="match status" value="1"/>
</dbReference>
<dbReference type="InterPro" id="IPR036388">
    <property type="entry name" value="WH-like_DNA-bd_sf"/>
</dbReference>
<dbReference type="InterPro" id="IPR037171">
    <property type="entry name" value="NagB/RpiA_transferase-like"/>
</dbReference>
<organism evidence="5 6">
    <name type="scientific">Thermaerobacter composti</name>
    <dbReference type="NCBI Taxonomy" id="554949"/>
    <lineage>
        <taxon>Bacteria</taxon>
        <taxon>Bacillati</taxon>
        <taxon>Bacillota</taxon>
        <taxon>Clostridia</taxon>
        <taxon>Eubacteriales</taxon>
        <taxon>Clostridiales Family XVII. Incertae Sedis</taxon>
        <taxon>Thermaerobacter</taxon>
    </lineage>
</organism>
<accession>A0ABZ0QMW5</accession>
<dbReference type="EMBL" id="CP132508">
    <property type="protein sequence ID" value="WPD18741.1"/>
    <property type="molecule type" value="Genomic_DNA"/>
</dbReference>
<dbReference type="InterPro" id="IPR001034">
    <property type="entry name" value="DeoR_HTH"/>
</dbReference>
<dbReference type="InterPro" id="IPR014036">
    <property type="entry name" value="DeoR-like_C"/>
</dbReference>
<dbReference type="PRINTS" id="PR00037">
    <property type="entry name" value="HTHLACR"/>
</dbReference>
<evidence type="ECO:0000259" key="4">
    <source>
        <dbReference type="PROSITE" id="PS51000"/>
    </source>
</evidence>
<protein>
    <submittedName>
        <fullName evidence="5">DeoR/GlpR family DNA-binding transcription regulator</fullName>
    </submittedName>
</protein>
<dbReference type="SUPFAM" id="SSF46785">
    <property type="entry name" value="Winged helix' DNA-binding domain"/>
    <property type="match status" value="1"/>
</dbReference>
<keyword evidence="2 5" id="KW-0238">DNA-binding</keyword>
<keyword evidence="3" id="KW-0804">Transcription</keyword>
<dbReference type="InterPro" id="IPR050313">
    <property type="entry name" value="Carb_Metab_HTH_regulators"/>
</dbReference>
<dbReference type="PANTHER" id="PTHR30363">
    <property type="entry name" value="HTH-TYPE TRANSCRIPTIONAL REGULATOR SRLR-RELATED"/>
    <property type="match status" value="1"/>
</dbReference>
<dbReference type="SMART" id="SM01134">
    <property type="entry name" value="DeoRC"/>
    <property type="match status" value="1"/>
</dbReference>
<dbReference type="Gene3D" id="3.40.50.1360">
    <property type="match status" value="1"/>
</dbReference>
<dbReference type="Gene3D" id="1.10.10.10">
    <property type="entry name" value="Winged helix-like DNA-binding domain superfamily/Winged helix DNA-binding domain"/>
    <property type="match status" value="1"/>
</dbReference>
<dbReference type="Pfam" id="PF08220">
    <property type="entry name" value="HTH_DeoR"/>
    <property type="match status" value="1"/>
</dbReference>
<reference evidence="5 6" key="1">
    <citation type="submission" date="2023-08" db="EMBL/GenBank/DDBJ databases">
        <title>Genome sequence of Thermaerobacter compostii strain Ins1, a spore-forming filamentous bacterium isolated from a deep geothermal reservoir.</title>
        <authorList>
            <person name="Bregnard D."/>
            <person name="Gonzalez D."/>
            <person name="Junier P."/>
        </authorList>
    </citation>
    <scope>NUCLEOTIDE SEQUENCE [LARGE SCALE GENOMIC DNA]</scope>
    <source>
        <strain evidence="5 6">Ins1</strain>
    </source>
</reference>
<dbReference type="RefSeq" id="WP_243123592.1">
    <property type="nucleotide sequence ID" value="NZ_CP132508.1"/>
</dbReference>
<evidence type="ECO:0000256" key="3">
    <source>
        <dbReference type="ARBA" id="ARBA00023163"/>
    </source>
</evidence>
<dbReference type="GO" id="GO:0003677">
    <property type="term" value="F:DNA binding"/>
    <property type="evidence" value="ECO:0007669"/>
    <property type="project" value="UniProtKB-KW"/>
</dbReference>
<dbReference type="PROSITE" id="PS00894">
    <property type="entry name" value="HTH_DEOR_1"/>
    <property type="match status" value="1"/>
</dbReference>
<proteinExistence type="predicted"/>
<sequence length="261" mass="28277">MGPVLAEERRRQLLQWLEEEGRIQVTDAARRLAVSPMTVRRDLERLEADGLLVRTRGGALPVGTATPRELPYASKRARQVEAKRKIGRLAASLVQAGETVVLDAGSTTLEIARHLPPRVALKVVTNDLLIARELADREDIDVYVTGGLVRRGVYSLQGPETEAYLRATHVDRAFLGADGVDAVYGLSTTNRQKVPVKQAMLAAAEHTYVVADHTKLGRRAFARFAAVGEVGALICDEEARTACPSQLAALEEAGLAILLAT</sequence>
<dbReference type="PANTHER" id="PTHR30363:SF44">
    <property type="entry name" value="AGA OPERON TRANSCRIPTIONAL REPRESSOR-RELATED"/>
    <property type="match status" value="1"/>
</dbReference>
<keyword evidence="1" id="KW-0805">Transcription regulation</keyword>
<dbReference type="Pfam" id="PF00455">
    <property type="entry name" value="DeoRC"/>
    <property type="match status" value="1"/>
</dbReference>
<evidence type="ECO:0000256" key="1">
    <source>
        <dbReference type="ARBA" id="ARBA00023015"/>
    </source>
</evidence>
<gene>
    <name evidence="5" type="ORF">Q5761_10300</name>
</gene>
<evidence type="ECO:0000256" key="2">
    <source>
        <dbReference type="ARBA" id="ARBA00023125"/>
    </source>
</evidence>
<name>A0ABZ0QMW5_9FIRM</name>
<feature type="domain" description="HTH deoR-type" evidence="4">
    <location>
        <begin position="6"/>
        <end position="61"/>
    </location>
</feature>
<dbReference type="InterPro" id="IPR018356">
    <property type="entry name" value="Tscrpt_reg_HTH_DeoR_CS"/>
</dbReference>